<evidence type="ECO:0000313" key="2">
    <source>
        <dbReference type="EMBL" id="CAE0361498.1"/>
    </source>
</evidence>
<dbReference type="AlphaFoldDB" id="A0A7S3NHP1"/>
<protein>
    <submittedName>
        <fullName evidence="2">Uncharacterized protein</fullName>
    </submittedName>
</protein>
<proteinExistence type="predicted"/>
<feature type="region of interest" description="Disordered" evidence="1">
    <location>
        <begin position="176"/>
        <end position="198"/>
    </location>
</feature>
<sequence>MTRPMYTIRKRTVMANDEEVRIIAETKRRDVSDELLRRVREYLAVRESTASKRDEIALQREAVMDNPLWQMGNYLFSLESLLPKEAEMNQDVDPLDYAELARFGYSSLVEEIMDAGGRVEVSRALGMELKAVTKAEPPPPKIWRASDQPDTTGKIALGAARSERIEQLVNDPAAFKPKATTSSIQKSSVTTNRPSRKRSIQLKKAADQVIPPSPYWPLPLAALGLKPMARVYAALFLFSLAAQPDAKATQQAISAFADSQSVFEAVHDVSFAFLAANIAAVVITVLRSPPTLDDSSIVDSQAARIIRALLAGPLTLE</sequence>
<feature type="compositionally biased region" description="Polar residues" evidence="1">
    <location>
        <begin position="179"/>
        <end position="193"/>
    </location>
</feature>
<evidence type="ECO:0000256" key="1">
    <source>
        <dbReference type="SAM" id="MobiDB-lite"/>
    </source>
</evidence>
<gene>
    <name evidence="2" type="ORF">ALAG00032_LOCUS2231</name>
</gene>
<organism evidence="2">
    <name type="scientific">Aureoumbra lagunensis</name>
    <dbReference type="NCBI Taxonomy" id="44058"/>
    <lineage>
        <taxon>Eukaryota</taxon>
        <taxon>Sar</taxon>
        <taxon>Stramenopiles</taxon>
        <taxon>Ochrophyta</taxon>
        <taxon>Pelagophyceae</taxon>
        <taxon>Pelagomonadales</taxon>
        <taxon>Aureoumbra</taxon>
    </lineage>
</organism>
<name>A0A7S3NHP1_9STRA</name>
<reference evidence="2" key="1">
    <citation type="submission" date="2021-01" db="EMBL/GenBank/DDBJ databases">
        <authorList>
            <person name="Corre E."/>
            <person name="Pelletier E."/>
            <person name="Niang G."/>
            <person name="Scheremetjew M."/>
            <person name="Finn R."/>
            <person name="Kale V."/>
            <person name="Holt S."/>
            <person name="Cochrane G."/>
            <person name="Meng A."/>
            <person name="Brown T."/>
            <person name="Cohen L."/>
        </authorList>
    </citation>
    <scope>NUCLEOTIDE SEQUENCE</scope>
    <source>
        <strain evidence="2">CCMP1510</strain>
    </source>
</reference>
<accession>A0A7S3NHP1</accession>
<dbReference type="EMBL" id="HBIJ01003227">
    <property type="protein sequence ID" value="CAE0361498.1"/>
    <property type="molecule type" value="Transcribed_RNA"/>
</dbReference>